<organism evidence="1 2">
    <name type="scientific">Aspergillus melleus</name>
    <dbReference type="NCBI Taxonomy" id="138277"/>
    <lineage>
        <taxon>Eukaryota</taxon>
        <taxon>Fungi</taxon>
        <taxon>Dikarya</taxon>
        <taxon>Ascomycota</taxon>
        <taxon>Pezizomycotina</taxon>
        <taxon>Eurotiomycetes</taxon>
        <taxon>Eurotiomycetidae</taxon>
        <taxon>Eurotiales</taxon>
        <taxon>Aspergillaceae</taxon>
        <taxon>Aspergillus</taxon>
        <taxon>Aspergillus subgen. Circumdati</taxon>
    </lineage>
</organism>
<comment type="caution">
    <text evidence="1">The sequence shown here is derived from an EMBL/GenBank/DDBJ whole genome shotgun (WGS) entry which is preliminary data.</text>
</comment>
<evidence type="ECO:0000313" key="1">
    <source>
        <dbReference type="EMBL" id="KAK1139325.1"/>
    </source>
</evidence>
<gene>
    <name evidence="1" type="ORF">N8T08_001096</name>
</gene>
<dbReference type="Proteomes" id="UP001177260">
    <property type="component" value="Unassembled WGS sequence"/>
</dbReference>
<dbReference type="EMBL" id="JAOPJF010000111">
    <property type="protein sequence ID" value="KAK1139325.1"/>
    <property type="molecule type" value="Genomic_DNA"/>
</dbReference>
<reference evidence="1 2" key="1">
    <citation type="journal article" date="2023" name="ACS Omega">
        <title>Identification of the Neoaspergillic Acid Biosynthesis Gene Cluster by Establishing an In Vitro CRISPR-Ribonucleoprotein Genetic System in Aspergillus melleus.</title>
        <authorList>
            <person name="Yuan B."/>
            <person name="Grau M.F."/>
            <person name="Murata R.M."/>
            <person name="Torok T."/>
            <person name="Venkateswaran K."/>
            <person name="Stajich J.E."/>
            <person name="Wang C.C.C."/>
        </authorList>
    </citation>
    <scope>NUCLEOTIDE SEQUENCE [LARGE SCALE GENOMIC DNA]</scope>
    <source>
        <strain evidence="1 2">IMV 1140</strain>
    </source>
</reference>
<name>A0ACC3AP58_9EURO</name>
<proteinExistence type="predicted"/>
<evidence type="ECO:0000313" key="2">
    <source>
        <dbReference type="Proteomes" id="UP001177260"/>
    </source>
</evidence>
<keyword evidence="2" id="KW-1185">Reference proteome</keyword>
<accession>A0ACC3AP58</accession>
<sequence length="135" mass="14735">MNSQSPTATRSILPKEEMEKIGDRGSSDPVPIEIADDRIAWNLMSQAHGYNNRNATLGRDCDVWNLVATGTLWQDTDSFTKQTTLMMVAIGPTDGPDPNGHVVTAPGPSNVVTEPGHVFDVLERISHASQPSHWE</sequence>
<protein>
    <submittedName>
        <fullName evidence="1">Uncharacterized protein</fullName>
    </submittedName>
</protein>